<accession>A0A419S5W1</accession>
<dbReference type="Pfam" id="PF06983">
    <property type="entry name" value="3-dmu-9_3-mt"/>
    <property type="match status" value="1"/>
</dbReference>
<keyword evidence="3" id="KW-1185">Reference proteome</keyword>
<dbReference type="Gene3D" id="3.10.180.10">
    <property type="entry name" value="2,3-Dihydroxybiphenyl 1,2-Dioxygenase, domain 1"/>
    <property type="match status" value="1"/>
</dbReference>
<dbReference type="OrthoDB" id="9806473at2"/>
<name>A0A419S5W1_9SPHI</name>
<evidence type="ECO:0000313" key="2">
    <source>
        <dbReference type="EMBL" id="RKD16231.1"/>
    </source>
</evidence>
<dbReference type="EMBL" id="MBTA01000023">
    <property type="protein sequence ID" value="RKD16231.1"/>
    <property type="molecule type" value="Genomic_DNA"/>
</dbReference>
<gene>
    <name evidence="2" type="ORF">BCY91_04985</name>
</gene>
<reference evidence="2 3" key="1">
    <citation type="submission" date="2016-07" db="EMBL/GenBank/DDBJ databases">
        <title>Genome of Pelobium manganitolerans.</title>
        <authorList>
            <person name="Wu S."/>
            <person name="Wang G."/>
        </authorList>
    </citation>
    <scope>NUCLEOTIDE SEQUENCE [LARGE SCALE GENOMIC DNA]</scope>
    <source>
        <strain evidence="2 3">YS-25</strain>
    </source>
</reference>
<dbReference type="Proteomes" id="UP000283433">
    <property type="component" value="Unassembled WGS sequence"/>
</dbReference>
<dbReference type="InterPro" id="IPR029068">
    <property type="entry name" value="Glyas_Bleomycin-R_OHBP_Dase"/>
</dbReference>
<dbReference type="PANTHER" id="PTHR33990">
    <property type="entry name" value="PROTEIN YJDN-RELATED"/>
    <property type="match status" value="1"/>
</dbReference>
<dbReference type="RefSeq" id="WP_120181731.1">
    <property type="nucleotide sequence ID" value="NZ_MBTA01000023.1"/>
</dbReference>
<comment type="caution">
    <text evidence="2">The sequence shown here is derived from an EMBL/GenBank/DDBJ whole genome shotgun (WGS) entry which is preliminary data.</text>
</comment>
<proteinExistence type="predicted"/>
<sequence length="156" mass="17749">MDKSQKIIPNLWFDGNAKEAADYYLSIFKDGKILQTTYYPNSEAEGLADFQKDLAGKVLTVEFEILGMRFIGINAGPEFKFTEAISMMIPCKNQEEIDFYWDALTANGGEESVCGWLKDKFGLSWQICPENWDDTLKKPGAFKKMMGMKKLIIADF</sequence>
<dbReference type="CDD" id="cd06588">
    <property type="entry name" value="PhnB_like"/>
    <property type="match status" value="1"/>
</dbReference>
<organism evidence="2 3">
    <name type="scientific">Pelobium manganitolerans</name>
    <dbReference type="NCBI Taxonomy" id="1842495"/>
    <lineage>
        <taxon>Bacteria</taxon>
        <taxon>Pseudomonadati</taxon>
        <taxon>Bacteroidota</taxon>
        <taxon>Sphingobacteriia</taxon>
        <taxon>Sphingobacteriales</taxon>
        <taxon>Sphingobacteriaceae</taxon>
        <taxon>Pelobium</taxon>
    </lineage>
</organism>
<protein>
    <recommendedName>
        <fullName evidence="1">PhnB-like domain-containing protein</fullName>
    </recommendedName>
</protein>
<dbReference type="SUPFAM" id="SSF54593">
    <property type="entry name" value="Glyoxalase/Bleomycin resistance protein/Dihydroxybiphenyl dioxygenase"/>
    <property type="match status" value="1"/>
</dbReference>
<evidence type="ECO:0000259" key="1">
    <source>
        <dbReference type="Pfam" id="PF06983"/>
    </source>
</evidence>
<dbReference type="InterPro" id="IPR009725">
    <property type="entry name" value="3_dmu_93_MTrfase"/>
</dbReference>
<feature type="domain" description="PhnB-like" evidence="1">
    <location>
        <begin position="5"/>
        <end position="128"/>
    </location>
</feature>
<dbReference type="PANTHER" id="PTHR33990:SF2">
    <property type="entry name" value="PHNB-LIKE DOMAIN-CONTAINING PROTEIN"/>
    <property type="match status" value="1"/>
</dbReference>
<dbReference type="AlphaFoldDB" id="A0A419S5W1"/>
<evidence type="ECO:0000313" key="3">
    <source>
        <dbReference type="Proteomes" id="UP000283433"/>
    </source>
</evidence>
<dbReference type="PIRSF" id="PIRSF021700">
    <property type="entry name" value="3_dmu_93_MTrfase"/>
    <property type="match status" value="1"/>
</dbReference>
<dbReference type="InterPro" id="IPR028973">
    <property type="entry name" value="PhnB-like"/>
</dbReference>